<gene>
    <name evidence="3" type="ORF">LL14B4_00305</name>
    <name evidence="2" type="ORF">LLUC06_0050</name>
    <name evidence="4" type="ORF">M20_1577</name>
</gene>
<dbReference type="Proteomes" id="UP000192095">
    <property type="component" value="Chromosome"/>
</dbReference>
<dbReference type="InterPro" id="IPR053163">
    <property type="entry name" value="HTH-type_regulator_Rgg"/>
</dbReference>
<dbReference type="NCBIfam" id="TIGR01716">
    <property type="entry name" value="RGG_Cterm"/>
    <property type="match status" value="1"/>
</dbReference>
<dbReference type="EMBL" id="LKLU01000093">
    <property type="protein sequence ID" value="KSU20242.1"/>
    <property type="molecule type" value="Genomic_DNA"/>
</dbReference>
<dbReference type="CDD" id="cd00093">
    <property type="entry name" value="HTH_XRE"/>
    <property type="match status" value="1"/>
</dbReference>
<evidence type="ECO:0000313" key="4">
    <source>
        <dbReference type="EMBL" id="KSU20242.1"/>
    </source>
</evidence>
<protein>
    <submittedName>
        <fullName evidence="2">Rgg/GadR/MutR family transcriptional regulator</fullName>
    </submittedName>
    <submittedName>
        <fullName evidence="4">Transcription regulator</fullName>
    </submittedName>
    <submittedName>
        <fullName evidence="3">XRE family transcriptional regulator</fullName>
    </submittedName>
</protein>
<organism evidence="4 5">
    <name type="scientific">Lactococcus lactis subsp. lactis</name>
    <name type="common">Streptococcus lactis</name>
    <dbReference type="NCBI Taxonomy" id="1360"/>
    <lineage>
        <taxon>Bacteria</taxon>
        <taxon>Bacillati</taxon>
        <taxon>Bacillota</taxon>
        <taxon>Bacilli</taxon>
        <taxon>Lactobacillales</taxon>
        <taxon>Streptococcaceae</taxon>
        <taxon>Lactococcus</taxon>
    </lineage>
</organism>
<dbReference type="PATRIC" id="fig|1360.114.peg.2688"/>
<evidence type="ECO:0000313" key="3">
    <source>
        <dbReference type="EMBL" id="AWN64713.1"/>
    </source>
</evidence>
<dbReference type="InterPro" id="IPR001387">
    <property type="entry name" value="Cro/C1-type_HTH"/>
</dbReference>
<accession>A0A0V8E347</accession>
<reference evidence="5" key="1">
    <citation type="submission" date="2015-10" db="EMBL/GenBank/DDBJ databases">
        <title>Draft Genome Sequences of 11 Lactococcus lactis subspecies cremoris strains.</title>
        <authorList>
            <person name="Wels M."/>
            <person name="Backus L."/>
            <person name="Boekhorst J."/>
            <person name="Dijkstra A."/>
            <person name="Beerthuizen M."/>
            <person name="Kelly W."/>
            <person name="Siezen R."/>
            <person name="Bachmann H."/>
            <person name="Van Hijum S."/>
        </authorList>
    </citation>
    <scope>NUCLEOTIDE SEQUENCE [LARGE SCALE GENOMIC DNA]</scope>
    <source>
        <strain evidence="5">M20</strain>
    </source>
</reference>
<reference evidence="2" key="5">
    <citation type="submission" date="2023-07" db="EMBL/GenBank/DDBJ databases">
        <authorList>
            <person name="McDonnell B."/>
        </authorList>
    </citation>
    <scope>NUCLEOTIDE SEQUENCE</scope>
    <source>
        <strain evidence="2">UC06</strain>
    </source>
</reference>
<proteinExistence type="predicted"/>
<dbReference type="Proteomes" id="UP000245919">
    <property type="component" value="Chromosome"/>
</dbReference>
<evidence type="ECO:0000313" key="5">
    <source>
        <dbReference type="Proteomes" id="UP000053719"/>
    </source>
</evidence>
<evidence type="ECO:0000313" key="2">
    <source>
        <dbReference type="EMBL" id="ARE19599.1"/>
    </source>
</evidence>
<name>A0A0V8E347_LACLL</name>
<evidence type="ECO:0000313" key="7">
    <source>
        <dbReference type="Proteomes" id="UP000245919"/>
    </source>
</evidence>
<dbReference type="EMBL" id="CP028160">
    <property type="protein sequence ID" value="AWN64713.1"/>
    <property type="molecule type" value="Genomic_DNA"/>
</dbReference>
<evidence type="ECO:0000313" key="6">
    <source>
        <dbReference type="Proteomes" id="UP000192095"/>
    </source>
</evidence>
<dbReference type="EMBL" id="CP015902">
    <property type="protein sequence ID" value="ARE19599.1"/>
    <property type="molecule type" value="Genomic_DNA"/>
</dbReference>
<dbReference type="PANTHER" id="PTHR37038">
    <property type="entry name" value="TRANSCRIPTIONAL REGULATOR-RELATED"/>
    <property type="match status" value="1"/>
</dbReference>
<reference evidence="4" key="3">
    <citation type="journal article" date="2017" name="Genome Announc.">
        <title>Draft Genome Sequences of 24 Lactococcus lactis Strains.</title>
        <authorList>
            <person name="Backus L."/>
            <person name="Wels M."/>
            <person name="Boekhorst J."/>
            <person name="Dijkstra A.R."/>
            <person name="Beerthuyzen M."/>
            <person name="Kelly W.J."/>
            <person name="Siezen R.J."/>
            <person name="van Hijum S.A."/>
            <person name="Bachmann H."/>
        </authorList>
    </citation>
    <scope>NUCLEOTIDE SEQUENCE</scope>
    <source>
        <strain evidence="4">M20</strain>
    </source>
</reference>
<dbReference type="Pfam" id="PF21259">
    <property type="entry name" value="Rgg_C"/>
    <property type="match status" value="1"/>
</dbReference>
<dbReference type="GeneID" id="89632230"/>
<reference evidence="3 7" key="4">
    <citation type="submission" date="2018-03" db="EMBL/GenBank/DDBJ databases">
        <title>Genome sequence of Lactococcus lactis strain 14B4 from almond drupe.</title>
        <authorList>
            <person name="Tran T.D."/>
            <person name="McGarvey J.A."/>
            <person name="Huynh S."/>
            <person name="Parker C.T."/>
        </authorList>
    </citation>
    <scope>NUCLEOTIDE SEQUENCE [LARGE SCALE GENOMIC DNA]</scope>
    <source>
        <strain evidence="3 7">14B4</strain>
    </source>
</reference>
<reference evidence="2 6" key="2">
    <citation type="journal article" date="2017" name="BMC Genomics">
        <title>Comparative and functional genomics of the Lactococcus lactis taxon; insights into evolution and niche adaptation.</title>
        <authorList>
            <person name="Kelleher P."/>
            <person name="Bottacini F."/>
            <person name="Mahony J."/>
            <person name="Kilcawley K.N."/>
            <person name="van Sinderen D."/>
        </authorList>
    </citation>
    <scope>NUCLEOTIDE SEQUENCE [LARGE SCALE GENOMIC DNA]</scope>
    <source>
        <strain evidence="2 6">UC06</strain>
    </source>
</reference>
<feature type="domain" description="HTH-type transcriptional regulator Rgg C-terminal" evidence="1">
    <location>
        <begin position="112"/>
        <end position="265"/>
    </location>
</feature>
<sequence>MPYTGYGKNFRLIRKQKGLPLSYFQRVGIDKIGLSRFERGLSMMGFEKVDVMLQEMNVSLAEYELVINHFVPDFQEEFLFEVEEADFAQDEKKLKSLYKEAKESGFSYLALSVKSRFEKLTLSEINFVVKLLTEVTSWGYFELSIAYFVLDNLDTLTIQSLMSNFEQKNQNYFGIYKYRRRIFQIFYRALVILSSRGEKKLSQQILKMIEKPNRAGIDLYLEVLHKMAIGFYNYSFVDENEGLAEIRNGLAIFDLLGQEKLKDFYGKRNKHFLNKNL</sequence>
<evidence type="ECO:0000259" key="1">
    <source>
        <dbReference type="Pfam" id="PF21259"/>
    </source>
</evidence>
<dbReference type="Proteomes" id="UP000053719">
    <property type="component" value="Unassembled WGS sequence"/>
</dbReference>
<dbReference type="InterPro" id="IPR010057">
    <property type="entry name" value="Transcription_activator_Rgg_C"/>
</dbReference>
<dbReference type="RefSeq" id="WP_033899627.1">
    <property type="nucleotide sequence ID" value="NZ_CP015902.2"/>
</dbReference>
<dbReference type="AlphaFoldDB" id="A0A0V8E347"/>